<keyword evidence="2 6" id="KW-0812">Transmembrane</keyword>
<evidence type="ECO:0000313" key="9">
    <source>
        <dbReference type="Proteomes" id="UP000478008"/>
    </source>
</evidence>
<evidence type="ECO:0000313" key="8">
    <source>
        <dbReference type="EMBL" id="VUG18515.1"/>
    </source>
</evidence>
<dbReference type="AlphaFoldDB" id="A0A7D9CY17"/>
<evidence type="ECO:0000256" key="4">
    <source>
        <dbReference type="ARBA" id="ARBA00023136"/>
    </source>
</evidence>
<dbReference type="GO" id="GO:0070916">
    <property type="term" value="C:inositol phosphoceramide synthase complex"/>
    <property type="evidence" value="ECO:0007669"/>
    <property type="project" value="TreeGrafter"/>
</dbReference>
<dbReference type="GO" id="GO:0006676">
    <property type="term" value="P:mannosyl diphosphorylinositol ceramide metabolic process"/>
    <property type="evidence" value="ECO:0007669"/>
    <property type="project" value="TreeGrafter"/>
</dbReference>
<dbReference type="CDD" id="cd03386">
    <property type="entry name" value="PAP2_Aur1_like"/>
    <property type="match status" value="1"/>
</dbReference>
<evidence type="ECO:0000256" key="5">
    <source>
        <dbReference type="SAM" id="MobiDB-lite"/>
    </source>
</evidence>
<keyword evidence="3 6" id="KW-1133">Transmembrane helix</keyword>
<feature type="transmembrane region" description="Helical" evidence="6">
    <location>
        <begin position="143"/>
        <end position="165"/>
    </location>
</feature>
<feature type="region of interest" description="Disordered" evidence="5">
    <location>
        <begin position="27"/>
        <end position="88"/>
    </location>
</feature>
<dbReference type="SMART" id="SM00014">
    <property type="entry name" value="acidPPc"/>
    <property type="match status" value="1"/>
</dbReference>
<evidence type="ECO:0000256" key="1">
    <source>
        <dbReference type="ARBA" id="ARBA00004141"/>
    </source>
</evidence>
<feature type="transmembrane region" description="Helical" evidence="6">
    <location>
        <begin position="343"/>
        <end position="367"/>
    </location>
</feature>
<feature type="transmembrane region" description="Helical" evidence="6">
    <location>
        <begin position="276"/>
        <end position="295"/>
    </location>
</feature>
<accession>A0A7D9CY17</accession>
<reference evidence="8 9" key="1">
    <citation type="submission" date="2019-07" db="EMBL/GenBank/DDBJ databases">
        <authorList>
            <person name="Friedrich A."/>
            <person name="Schacherer J."/>
        </authorList>
    </citation>
    <scope>NUCLEOTIDE SEQUENCE [LARGE SCALE GENOMIC DNA]</scope>
</reference>
<dbReference type="SUPFAM" id="SSF48317">
    <property type="entry name" value="Acid phosphatase/Vanadium-dependent haloperoxidase"/>
    <property type="match status" value="1"/>
</dbReference>
<feature type="compositionally biased region" description="Low complexity" evidence="5">
    <location>
        <begin position="32"/>
        <end position="43"/>
    </location>
</feature>
<dbReference type="PANTHER" id="PTHR31310:SF11">
    <property type="entry name" value="INOSITOL PHOSPHORYLCERAMIDE SYNTHASE CATALYTIC SUBUNIT AUR1"/>
    <property type="match status" value="1"/>
</dbReference>
<dbReference type="Pfam" id="PF14378">
    <property type="entry name" value="PAP2_3"/>
    <property type="match status" value="1"/>
</dbReference>
<sequence length="463" mass="52184">MITTTATRLGTPAPSGAQYIRMTSFDDERSSSDFPRSRSQSLSVQKSALDTTRRLSVSAAAGNEKPPAATRSRSSTYGRNSRSTQSFSHHEEHHTGFFLFNLILMLYDEYKAACRDGNLLVGIRVGYRPSLRKFRHLTGFAKANVALCTFVFLLVLYIIPVHLFFKLAIATALITVCTVPVLSQFFFYAMPVLAWVFFFFSASKFPQAWRPPISVKVLPAMENILYGDNLSNILAAYHNTFLDLLAWLPYGIVHFAGPFVVAALIWLFGPPTALRYFSWSFGYMNLLGVVMQQLAPAAPPWYKNLYGLAAANYGMSGSPGGLARIDKLFGFDMYTSTFSNSPIIFGALPSLHSACSTMSALWLSYLFPKFKICFIGYVCWLWWSTMYLTHHYFFDLTTGTAMAISFFYMVKLTYLPVRDPRCWCRFDYTEIKQYNLQDNDPLSDQANDDSGDVLEATVPRVVV</sequence>
<evidence type="ECO:0000256" key="6">
    <source>
        <dbReference type="SAM" id="Phobius"/>
    </source>
</evidence>
<feature type="domain" description="Phosphatidic acid phosphatase type 2/haloperoxidase" evidence="7">
    <location>
        <begin position="274"/>
        <end position="411"/>
    </location>
</feature>
<dbReference type="Proteomes" id="UP000478008">
    <property type="component" value="Unassembled WGS sequence"/>
</dbReference>
<dbReference type="GO" id="GO:0016020">
    <property type="term" value="C:membrane"/>
    <property type="evidence" value="ECO:0007669"/>
    <property type="project" value="UniProtKB-SubCell"/>
</dbReference>
<comment type="subcellular location">
    <subcellularLocation>
        <location evidence="1">Membrane</location>
        <topology evidence="1">Multi-pass membrane protein</topology>
    </subcellularLocation>
</comment>
<feature type="transmembrane region" description="Helical" evidence="6">
    <location>
        <begin position="185"/>
        <end position="202"/>
    </location>
</feature>
<dbReference type="Gene3D" id="1.20.144.10">
    <property type="entry name" value="Phosphatidic acid phosphatase type 2/haloperoxidase"/>
    <property type="match status" value="1"/>
</dbReference>
<dbReference type="InterPro" id="IPR036938">
    <property type="entry name" value="PAP2/HPO_sf"/>
</dbReference>
<dbReference type="PANTHER" id="PTHR31310">
    <property type="match status" value="1"/>
</dbReference>
<feature type="transmembrane region" description="Helical" evidence="6">
    <location>
        <begin position="374"/>
        <end position="393"/>
    </location>
</feature>
<dbReference type="EMBL" id="CABFWN010000003">
    <property type="protein sequence ID" value="VUG18515.1"/>
    <property type="molecule type" value="Genomic_DNA"/>
</dbReference>
<feature type="compositionally biased region" description="Polar residues" evidence="5">
    <location>
        <begin position="71"/>
        <end position="87"/>
    </location>
</feature>
<dbReference type="InterPro" id="IPR026841">
    <property type="entry name" value="Aur1/Ipt1"/>
</dbReference>
<keyword evidence="9" id="KW-1185">Reference proteome</keyword>
<proteinExistence type="predicted"/>
<evidence type="ECO:0000256" key="2">
    <source>
        <dbReference type="ARBA" id="ARBA00022692"/>
    </source>
</evidence>
<protein>
    <submittedName>
        <fullName evidence="8">DEBR0S3_13410g1_1</fullName>
    </submittedName>
</protein>
<evidence type="ECO:0000259" key="7">
    <source>
        <dbReference type="SMART" id="SM00014"/>
    </source>
</evidence>
<evidence type="ECO:0000256" key="3">
    <source>
        <dbReference type="ARBA" id="ARBA00022989"/>
    </source>
</evidence>
<feature type="transmembrane region" description="Helical" evidence="6">
    <location>
        <begin position="247"/>
        <end position="269"/>
    </location>
</feature>
<organism evidence="8 9">
    <name type="scientific">Dekkera bruxellensis</name>
    <name type="common">Brettanomyces custersii</name>
    <dbReference type="NCBI Taxonomy" id="5007"/>
    <lineage>
        <taxon>Eukaryota</taxon>
        <taxon>Fungi</taxon>
        <taxon>Dikarya</taxon>
        <taxon>Ascomycota</taxon>
        <taxon>Saccharomycotina</taxon>
        <taxon>Pichiomycetes</taxon>
        <taxon>Pichiales</taxon>
        <taxon>Pichiaceae</taxon>
        <taxon>Brettanomyces</taxon>
    </lineage>
</organism>
<dbReference type="GO" id="GO:0030148">
    <property type="term" value="P:sphingolipid biosynthetic process"/>
    <property type="evidence" value="ECO:0007669"/>
    <property type="project" value="TreeGrafter"/>
</dbReference>
<dbReference type="InterPro" id="IPR000326">
    <property type="entry name" value="PAP2/HPO"/>
</dbReference>
<gene>
    <name evidence="8" type="ORF">DEBR0S3_13410G</name>
</gene>
<name>A0A7D9CY17_DEKBR</name>
<keyword evidence="4 6" id="KW-0472">Membrane</keyword>
<dbReference type="InterPro" id="IPR052185">
    <property type="entry name" value="IPC_Synthase-Related"/>
</dbReference>
<feature type="transmembrane region" description="Helical" evidence="6">
    <location>
        <begin position="399"/>
        <end position="417"/>
    </location>
</feature>